<dbReference type="EMBL" id="CALBWS010000004">
    <property type="protein sequence ID" value="CAH2714000.1"/>
    <property type="molecule type" value="Genomic_DNA"/>
</dbReference>
<comment type="caution">
    <text evidence="11">The sequence shown here is derived from an EMBL/GenBank/DDBJ whole genome shotgun (WGS) entry which is preliminary data.</text>
</comment>
<comment type="caution">
    <text evidence="8">Lacks conserved residue(s) required for the propagation of feature annotation.</text>
</comment>
<reference evidence="11" key="1">
    <citation type="submission" date="2022-04" db="EMBL/GenBank/DDBJ databases">
        <authorList>
            <person name="Criscuolo A."/>
        </authorList>
    </citation>
    <scope>NUCLEOTIDE SEQUENCE</scope>
    <source>
        <strain evidence="11">CIP111895</strain>
    </source>
</reference>
<keyword evidence="7 8" id="KW-0501">Molybdenum cofactor biosynthesis</keyword>
<organism evidence="11 12">
    <name type="scientific">Neobacillus rhizosphaerae</name>
    <dbReference type="NCBI Taxonomy" id="2880965"/>
    <lineage>
        <taxon>Bacteria</taxon>
        <taxon>Bacillati</taxon>
        <taxon>Bacillota</taxon>
        <taxon>Bacilli</taxon>
        <taxon>Bacillales</taxon>
        <taxon>Bacillaceae</taxon>
        <taxon>Neobacillus</taxon>
    </lineage>
</organism>
<feature type="binding site" evidence="8">
    <location>
        <begin position="25"/>
        <end position="27"/>
    </location>
    <ligand>
        <name>GTP</name>
        <dbReference type="ChEBI" id="CHEBI:37565"/>
    </ligand>
</feature>
<feature type="transmembrane region" description="Helical" evidence="9">
    <location>
        <begin position="6"/>
        <end position="27"/>
    </location>
</feature>
<keyword evidence="12" id="KW-1185">Reference proteome</keyword>
<comment type="subcellular location">
    <subcellularLocation>
        <location evidence="8">Cytoplasm</location>
    </subcellularLocation>
</comment>
<comment type="function">
    <text evidence="8">Transfers a GMP moiety from GTP to Mo-molybdopterin (Mo-MPT) cofactor (Moco or molybdenum cofactor) to form Mo-molybdopterin guanine dinucleotide (Mo-MGD) cofactor.</text>
</comment>
<comment type="domain">
    <text evidence="8">The N-terminal domain determines nucleotide recognition and specific binding, while the C-terminal domain determines the specific binding to the target protein.</text>
</comment>
<evidence type="ECO:0000256" key="9">
    <source>
        <dbReference type="SAM" id="Phobius"/>
    </source>
</evidence>
<dbReference type="InterPro" id="IPR013482">
    <property type="entry name" value="Molybde_CF_guanTrfase"/>
</dbReference>
<proteinExistence type="inferred from homology"/>
<evidence type="ECO:0000256" key="8">
    <source>
        <dbReference type="HAMAP-Rule" id="MF_00316"/>
    </source>
</evidence>
<name>A0ABN8KN17_9BACI</name>
<keyword evidence="9" id="KW-0812">Transmembrane</keyword>
<feature type="binding site" evidence="8">
    <location>
        <position position="111"/>
    </location>
    <ligand>
        <name>Mg(2+)</name>
        <dbReference type="ChEBI" id="CHEBI:18420"/>
    </ligand>
</feature>
<feature type="domain" description="MobA-like NTP transferase" evidence="10">
    <location>
        <begin position="22"/>
        <end position="166"/>
    </location>
</feature>
<dbReference type="HAMAP" id="MF_00316">
    <property type="entry name" value="MobA"/>
    <property type="match status" value="1"/>
</dbReference>
<feature type="binding site" evidence="8">
    <location>
        <position position="82"/>
    </location>
    <ligand>
        <name>GTP</name>
        <dbReference type="ChEBI" id="CHEBI:37565"/>
    </ligand>
</feature>
<comment type="cofactor">
    <cofactor evidence="8">
        <name>Mg(2+)</name>
        <dbReference type="ChEBI" id="CHEBI:18420"/>
    </cofactor>
</comment>
<dbReference type="Gene3D" id="3.90.550.10">
    <property type="entry name" value="Spore Coat Polysaccharide Biosynthesis Protein SpsA, Chain A"/>
    <property type="match status" value="1"/>
</dbReference>
<accession>A0ABN8KN17</accession>
<gene>
    <name evidence="8 11" type="primary">mobA</name>
    <name evidence="11" type="ORF">BACCIP111895_01154</name>
</gene>
<dbReference type="SUPFAM" id="SSF53448">
    <property type="entry name" value="Nucleotide-diphospho-sugar transferases"/>
    <property type="match status" value="1"/>
</dbReference>
<dbReference type="Pfam" id="PF12804">
    <property type="entry name" value="NTP_transf_3"/>
    <property type="match status" value="1"/>
</dbReference>
<protein>
    <recommendedName>
        <fullName evidence="8">Probable molybdenum cofactor guanylyltransferase</fullName>
        <shortName evidence="8">MoCo guanylyltransferase</shortName>
        <ecNumber evidence="8">2.7.7.77</ecNumber>
    </recommendedName>
    <alternativeName>
        <fullName evidence="8">GTP:molybdopterin guanylyltransferase</fullName>
    </alternativeName>
    <alternativeName>
        <fullName evidence="8">Mo-MPT guanylyltransferase</fullName>
    </alternativeName>
    <alternativeName>
        <fullName evidence="8">Molybdopterin guanylyltransferase</fullName>
    </alternativeName>
    <alternativeName>
        <fullName evidence="8">Molybdopterin-guanine dinucleotide synthase</fullName>
        <shortName evidence="8">MGD synthase</shortName>
    </alternativeName>
</protein>
<dbReference type="EC" id="2.7.7.77" evidence="8"/>
<evidence type="ECO:0000313" key="11">
    <source>
        <dbReference type="EMBL" id="CAH2714000.1"/>
    </source>
</evidence>
<dbReference type="InterPro" id="IPR025877">
    <property type="entry name" value="MobA-like_NTP_Trfase"/>
</dbReference>
<keyword evidence="4 8" id="KW-0547">Nucleotide-binding</keyword>
<keyword evidence="6 8" id="KW-0342">GTP-binding</keyword>
<sequence length="216" mass="24621">MFVYYLFLVLFHEWGFIMKAAAIILAGGKSSRMGTNKAFLKINEKTNIERTRDALKLLFDDIILVTNEPETYEFLGMKMTTDHYPGMGPLAGVHAGLMASDYDVNLIVACDMPFVSVELAEALVESCGHYDAVIPVINGKQHPLFAVYHKKIAGEAARSIEEGRLRMKHLFDRLNVLYMTESDLQTYSQMDLERVFFNMNNPNEYEDAKKWAEAEF</sequence>
<evidence type="ECO:0000256" key="2">
    <source>
        <dbReference type="ARBA" id="ARBA00022679"/>
    </source>
</evidence>
<comment type="catalytic activity">
    <reaction evidence="8">
        <text>Mo-molybdopterin + GTP + H(+) = Mo-molybdopterin guanine dinucleotide + diphosphate</text>
        <dbReference type="Rhea" id="RHEA:34243"/>
        <dbReference type="ChEBI" id="CHEBI:15378"/>
        <dbReference type="ChEBI" id="CHEBI:33019"/>
        <dbReference type="ChEBI" id="CHEBI:37565"/>
        <dbReference type="ChEBI" id="CHEBI:71302"/>
        <dbReference type="ChEBI" id="CHEBI:71310"/>
        <dbReference type="EC" id="2.7.7.77"/>
    </reaction>
</comment>
<keyword evidence="11" id="KW-0548">Nucleotidyltransferase</keyword>
<feature type="binding site" evidence="8">
    <location>
        <position position="37"/>
    </location>
    <ligand>
        <name>GTP</name>
        <dbReference type="ChEBI" id="CHEBI:37565"/>
    </ligand>
</feature>
<keyword evidence="5 8" id="KW-0460">Magnesium</keyword>
<comment type="similarity">
    <text evidence="8">Belongs to the MobA family.</text>
</comment>
<dbReference type="CDD" id="cd02503">
    <property type="entry name" value="MobA"/>
    <property type="match status" value="1"/>
</dbReference>
<keyword evidence="9" id="KW-1133">Transmembrane helix</keyword>
<feature type="binding site" evidence="8">
    <location>
        <position position="111"/>
    </location>
    <ligand>
        <name>GTP</name>
        <dbReference type="ChEBI" id="CHEBI:37565"/>
    </ligand>
</feature>
<evidence type="ECO:0000256" key="6">
    <source>
        <dbReference type="ARBA" id="ARBA00023134"/>
    </source>
</evidence>
<dbReference type="GO" id="GO:0061603">
    <property type="term" value="F:molybdenum cofactor guanylyltransferase activity"/>
    <property type="evidence" value="ECO:0007669"/>
    <property type="project" value="UniProtKB-EC"/>
</dbReference>
<dbReference type="PANTHER" id="PTHR19136:SF81">
    <property type="entry name" value="MOLYBDENUM COFACTOR GUANYLYLTRANSFERASE"/>
    <property type="match status" value="1"/>
</dbReference>
<evidence type="ECO:0000256" key="1">
    <source>
        <dbReference type="ARBA" id="ARBA00022490"/>
    </source>
</evidence>
<dbReference type="InterPro" id="IPR029044">
    <property type="entry name" value="Nucleotide-diphossugar_trans"/>
</dbReference>
<keyword evidence="2 8" id="KW-0808">Transferase</keyword>
<keyword evidence="9" id="KW-0472">Membrane</keyword>
<evidence type="ECO:0000313" key="12">
    <source>
        <dbReference type="Proteomes" id="UP000838308"/>
    </source>
</evidence>
<evidence type="ECO:0000259" key="10">
    <source>
        <dbReference type="Pfam" id="PF12804"/>
    </source>
</evidence>
<dbReference type="Proteomes" id="UP000838308">
    <property type="component" value="Unassembled WGS sequence"/>
</dbReference>
<evidence type="ECO:0000256" key="7">
    <source>
        <dbReference type="ARBA" id="ARBA00023150"/>
    </source>
</evidence>
<keyword evidence="3 8" id="KW-0479">Metal-binding</keyword>
<evidence type="ECO:0000256" key="5">
    <source>
        <dbReference type="ARBA" id="ARBA00022842"/>
    </source>
</evidence>
<evidence type="ECO:0000256" key="4">
    <source>
        <dbReference type="ARBA" id="ARBA00022741"/>
    </source>
</evidence>
<evidence type="ECO:0000256" key="3">
    <source>
        <dbReference type="ARBA" id="ARBA00022723"/>
    </source>
</evidence>
<dbReference type="PANTHER" id="PTHR19136">
    <property type="entry name" value="MOLYBDENUM COFACTOR GUANYLYLTRANSFERASE"/>
    <property type="match status" value="1"/>
</dbReference>
<keyword evidence="1 8" id="KW-0963">Cytoplasm</keyword>